<proteinExistence type="predicted"/>
<protein>
    <submittedName>
        <fullName evidence="1">Pyridoxamine 5'-phosphate oxidase-like protein</fullName>
    </submittedName>
</protein>
<name>A0A4R6P3Q9_NOCIG</name>
<accession>A0A4R6P3Q9</accession>
<evidence type="ECO:0000313" key="2">
    <source>
        <dbReference type="Proteomes" id="UP000295087"/>
    </source>
</evidence>
<reference evidence="1 2" key="1">
    <citation type="submission" date="2019-03" db="EMBL/GenBank/DDBJ databases">
        <title>Genomic Encyclopedia of Type Strains, Phase IV (KMG-IV): sequencing the most valuable type-strain genomes for metagenomic binning, comparative biology and taxonomic classification.</title>
        <authorList>
            <person name="Goeker M."/>
        </authorList>
    </citation>
    <scope>NUCLEOTIDE SEQUENCE [LARGE SCALE GENOMIC DNA]</scope>
    <source>
        <strain evidence="1 2">DSM 44496</strain>
    </source>
</reference>
<sequence>MIDPSDDVDARRAVMELGRAEAIRLLASVPMGRVVYTRDALPAIRPVNHLVDEDGSIVIRTRLTSYLSGLAGHTTALVVTYGADEIDPVRRVGWSVSVTGFARTVTDPARVARYERRLRPWVDGLMDSVITITPDMVSGIRLVDRLNSVENRDTAAG</sequence>
<dbReference type="Pfam" id="PF12900">
    <property type="entry name" value="Pyridox_ox_2"/>
    <property type="match status" value="1"/>
</dbReference>
<dbReference type="EMBL" id="SNXK01000007">
    <property type="protein sequence ID" value="TDP31866.1"/>
    <property type="molecule type" value="Genomic_DNA"/>
</dbReference>
<dbReference type="Proteomes" id="UP000295087">
    <property type="component" value="Unassembled WGS sequence"/>
</dbReference>
<dbReference type="InterPro" id="IPR012349">
    <property type="entry name" value="Split_barrel_FMN-bd"/>
</dbReference>
<dbReference type="AlphaFoldDB" id="A0A4R6P3Q9"/>
<organism evidence="1 2">
    <name type="scientific">Nocardia ignorata</name>
    <dbReference type="NCBI Taxonomy" id="145285"/>
    <lineage>
        <taxon>Bacteria</taxon>
        <taxon>Bacillati</taxon>
        <taxon>Actinomycetota</taxon>
        <taxon>Actinomycetes</taxon>
        <taxon>Mycobacteriales</taxon>
        <taxon>Nocardiaceae</taxon>
        <taxon>Nocardia</taxon>
    </lineage>
</organism>
<dbReference type="SUPFAM" id="SSF50475">
    <property type="entry name" value="FMN-binding split barrel"/>
    <property type="match status" value="1"/>
</dbReference>
<evidence type="ECO:0000313" key="1">
    <source>
        <dbReference type="EMBL" id="TDP31866.1"/>
    </source>
</evidence>
<dbReference type="Gene3D" id="2.30.110.10">
    <property type="entry name" value="Electron Transport, Fmn-binding Protein, Chain A"/>
    <property type="match status" value="1"/>
</dbReference>
<comment type="caution">
    <text evidence="1">The sequence shown here is derived from an EMBL/GenBank/DDBJ whole genome shotgun (WGS) entry which is preliminary data.</text>
</comment>
<keyword evidence="2" id="KW-1185">Reference proteome</keyword>
<dbReference type="InterPro" id="IPR024747">
    <property type="entry name" value="Pyridox_Oxase-rel"/>
</dbReference>
<gene>
    <name evidence="1" type="ORF">DFR75_10791</name>
</gene>